<dbReference type="SUPFAM" id="SSF103473">
    <property type="entry name" value="MFS general substrate transporter"/>
    <property type="match status" value="1"/>
</dbReference>
<feature type="transmembrane region" description="Helical" evidence="6">
    <location>
        <begin position="375"/>
        <end position="393"/>
    </location>
</feature>
<sequence length="418" mass="41922">MTGAMTRDRVALGWLGIKAVSNAGDALWTVALAWTAVHVASPAVAGLVVASGTIPRALVLLLGGVVADRREPRLVMMVVNVVRVAVLVATALWVMVAGTTLPVLIAAAVAFGLCDALYQPSAATISRQLVPAEQLPAYAGASQTAIRLGSMAGAALGGAVVAAWGLGGSAVANAVTFAVVVGYLALVLRPRYPLPRAEAEPVLRGVARGFGHLRDEPTTRTLVLTLSGLNLAVSPALALGVALRAQGEGWGAGAVGLMQALVALGAAVGALTLLRWRPRREAVVGFWLLVLQGVAIVGIGVGSLVTTAVACAVIGITAGSASSLLGAVFMALVDGAYLGRMTSILQLGDDVLMPAAMAAFGALAAAYGVGAACAAYGLAMAGLMLLPLSRPAIRRISLTAGVNTPATQDAPVAATLEA</sequence>
<keyword evidence="4 6" id="KW-1133">Transmembrane helix</keyword>
<evidence type="ECO:0000256" key="3">
    <source>
        <dbReference type="ARBA" id="ARBA00022692"/>
    </source>
</evidence>
<comment type="caution">
    <text evidence="7">The sequence shown here is derived from an EMBL/GenBank/DDBJ whole genome shotgun (WGS) entry which is preliminary data.</text>
</comment>
<evidence type="ECO:0000313" key="7">
    <source>
        <dbReference type="EMBL" id="GAA4712114.1"/>
    </source>
</evidence>
<dbReference type="PANTHER" id="PTHR23513:SF11">
    <property type="entry name" value="STAPHYLOFERRIN A TRANSPORTER"/>
    <property type="match status" value="1"/>
</dbReference>
<gene>
    <name evidence="7" type="ORF">GCM10023349_33930</name>
</gene>
<dbReference type="Pfam" id="PF07690">
    <property type="entry name" value="MFS_1"/>
    <property type="match status" value="1"/>
</dbReference>
<name>A0ABP8XR55_9ACTN</name>
<feature type="transmembrane region" description="Helical" evidence="6">
    <location>
        <begin position="170"/>
        <end position="188"/>
    </location>
</feature>
<protein>
    <submittedName>
        <fullName evidence="7">MFS transporter</fullName>
    </submittedName>
</protein>
<feature type="transmembrane region" description="Helical" evidence="6">
    <location>
        <begin position="222"/>
        <end position="243"/>
    </location>
</feature>
<comment type="subcellular location">
    <subcellularLocation>
        <location evidence="1">Cell membrane</location>
        <topology evidence="1">Multi-pass membrane protein</topology>
    </subcellularLocation>
</comment>
<evidence type="ECO:0000256" key="1">
    <source>
        <dbReference type="ARBA" id="ARBA00004651"/>
    </source>
</evidence>
<dbReference type="InterPro" id="IPR036259">
    <property type="entry name" value="MFS_trans_sf"/>
</dbReference>
<organism evidence="7 8">
    <name type="scientific">Nocardioides conyzicola</name>
    <dbReference type="NCBI Taxonomy" id="1651781"/>
    <lineage>
        <taxon>Bacteria</taxon>
        <taxon>Bacillati</taxon>
        <taxon>Actinomycetota</taxon>
        <taxon>Actinomycetes</taxon>
        <taxon>Propionibacteriales</taxon>
        <taxon>Nocardioidaceae</taxon>
        <taxon>Nocardioides</taxon>
    </lineage>
</organism>
<dbReference type="Gene3D" id="1.20.1250.20">
    <property type="entry name" value="MFS general substrate transporter like domains"/>
    <property type="match status" value="1"/>
</dbReference>
<keyword evidence="8" id="KW-1185">Reference proteome</keyword>
<keyword evidence="2" id="KW-1003">Cell membrane</keyword>
<feature type="transmembrane region" description="Helical" evidence="6">
    <location>
        <begin position="321"/>
        <end position="339"/>
    </location>
</feature>
<feature type="transmembrane region" description="Helical" evidence="6">
    <location>
        <begin position="249"/>
        <end position="274"/>
    </location>
</feature>
<keyword evidence="3 6" id="KW-0812">Transmembrane</keyword>
<dbReference type="Proteomes" id="UP001499974">
    <property type="component" value="Unassembled WGS sequence"/>
</dbReference>
<evidence type="ECO:0000256" key="5">
    <source>
        <dbReference type="ARBA" id="ARBA00023136"/>
    </source>
</evidence>
<dbReference type="EMBL" id="BAABKM010000002">
    <property type="protein sequence ID" value="GAA4712114.1"/>
    <property type="molecule type" value="Genomic_DNA"/>
</dbReference>
<evidence type="ECO:0000313" key="8">
    <source>
        <dbReference type="Proteomes" id="UP001499974"/>
    </source>
</evidence>
<evidence type="ECO:0000256" key="6">
    <source>
        <dbReference type="SAM" id="Phobius"/>
    </source>
</evidence>
<feature type="transmembrane region" description="Helical" evidence="6">
    <location>
        <begin position="145"/>
        <end position="164"/>
    </location>
</feature>
<dbReference type="PANTHER" id="PTHR23513">
    <property type="entry name" value="INTEGRAL MEMBRANE EFFLUX PROTEIN-RELATED"/>
    <property type="match status" value="1"/>
</dbReference>
<evidence type="ECO:0000256" key="2">
    <source>
        <dbReference type="ARBA" id="ARBA00022475"/>
    </source>
</evidence>
<dbReference type="InterPro" id="IPR011701">
    <property type="entry name" value="MFS"/>
</dbReference>
<reference evidence="8" key="1">
    <citation type="journal article" date="2019" name="Int. J. Syst. Evol. Microbiol.">
        <title>The Global Catalogue of Microorganisms (GCM) 10K type strain sequencing project: providing services to taxonomists for standard genome sequencing and annotation.</title>
        <authorList>
            <consortium name="The Broad Institute Genomics Platform"/>
            <consortium name="The Broad Institute Genome Sequencing Center for Infectious Disease"/>
            <person name="Wu L."/>
            <person name="Ma J."/>
        </authorList>
    </citation>
    <scope>NUCLEOTIDE SEQUENCE [LARGE SCALE GENOMIC DNA]</scope>
    <source>
        <strain evidence="8">JCM 18531</strain>
    </source>
</reference>
<keyword evidence="5 6" id="KW-0472">Membrane</keyword>
<feature type="transmembrane region" description="Helical" evidence="6">
    <location>
        <begin position="43"/>
        <end position="67"/>
    </location>
</feature>
<evidence type="ECO:0000256" key="4">
    <source>
        <dbReference type="ARBA" id="ARBA00022989"/>
    </source>
</evidence>
<accession>A0ABP8XR55</accession>
<proteinExistence type="predicted"/>
<feature type="transmembrane region" description="Helical" evidence="6">
    <location>
        <begin position="286"/>
        <end position="315"/>
    </location>
</feature>